<evidence type="ECO:0000313" key="3">
    <source>
        <dbReference type="Proteomes" id="UP000272942"/>
    </source>
</evidence>
<dbReference type="WBParaSite" id="ECPE_0000645001-mRNA-1">
    <property type="protein sequence ID" value="ECPE_0000645001-mRNA-1"/>
    <property type="gene ID" value="ECPE_0000645001"/>
</dbReference>
<gene>
    <name evidence="2" type="ORF">ECPE_LOCUS6437</name>
</gene>
<sequence>MGPFTVLERKNASFRINRGRQGRWVNGKELERWYTRGNNFKGEASVMEGGIMRVPASERIKNRADPTRCADVAAGSTSRDNVDYHSKRMNRQLQPGGQSASSQKDIHRISQRRSRRATIGSKQSERHVEEEKTYVPSSDQNQQNEA</sequence>
<accession>A0A183AHK2</accession>
<feature type="region of interest" description="Disordered" evidence="1">
    <location>
        <begin position="62"/>
        <end position="146"/>
    </location>
</feature>
<dbReference type="Proteomes" id="UP000272942">
    <property type="component" value="Unassembled WGS sequence"/>
</dbReference>
<evidence type="ECO:0000256" key="1">
    <source>
        <dbReference type="SAM" id="MobiDB-lite"/>
    </source>
</evidence>
<feature type="compositionally biased region" description="Polar residues" evidence="1">
    <location>
        <begin position="91"/>
        <end position="103"/>
    </location>
</feature>
<feature type="compositionally biased region" description="Polar residues" evidence="1">
    <location>
        <begin position="135"/>
        <end position="146"/>
    </location>
</feature>
<feature type="compositionally biased region" description="Basic and acidic residues" evidence="1">
    <location>
        <begin position="123"/>
        <end position="133"/>
    </location>
</feature>
<evidence type="ECO:0000313" key="4">
    <source>
        <dbReference type="WBParaSite" id="ECPE_0000645001-mRNA-1"/>
    </source>
</evidence>
<proteinExistence type="predicted"/>
<evidence type="ECO:0000313" key="2">
    <source>
        <dbReference type="EMBL" id="VDP78373.1"/>
    </source>
</evidence>
<dbReference type="AlphaFoldDB" id="A0A183AHK2"/>
<reference evidence="4" key="1">
    <citation type="submission" date="2016-06" db="UniProtKB">
        <authorList>
            <consortium name="WormBaseParasite"/>
        </authorList>
    </citation>
    <scope>IDENTIFICATION</scope>
</reference>
<protein>
    <submittedName>
        <fullName evidence="2 4">Uncharacterized protein</fullName>
    </submittedName>
</protein>
<organism evidence="4">
    <name type="scientific">Echinostoma caproni</name>
    <dbReference type="NCBI Taxonomy" id="27848"/>
    <lineage>
        <taxon>Eukaryota</taxon>
        <taxon>Metazoa</taxon>
        <taxon>Spiralia</taxon>
        <taxon>Lophotrochozoa</taxon>
        <taxon>Platyhelminthes</taxon>
        <taxon>Trematoda</taxon>
        <taxon>Digenea</taxon>
        <taxon>Plagiorchiida</taxon>
        <taxon>Echinostomata</taxon>
        <taxon>Echinostomatoidea</taxon>
        <taxon>Echinostomatidae</taxon>
        <taxon>Echinostoma</taxon>
    </lineage>
</organism>
<keyword evidence="3" id="KW-1185">Reference proteome</keyword>
<name>A0A183AHK2_9TREM</name>
<reference evidence="2 3" key="2">
    <citation type="submission" date="2018-11" db="EMBL/GenBank/DDBJ databases">
        <authorList>
            <consortium name="Pathogen Informatics"/>
        </authorList>
    </citation>
    <scope>NUCLEOTIDE SEQUENCE [LARGE SCALE GENOMIC DNA]</scope>
    <source>
        <strain evidence="2 3">Egypt</strain>
    </source>
</reference>
<dbReference type="EMBL" id="UZAN01043442">
    <property type="protein sequence ID" value="VDP78373.1"/>
    <property type="molecule type" value="Genomic_DNA"/>
</dbReference>